<feature type="transmembrane region" description="Helical" evidence="14">
    <location>
        <begin position="21"/>
        <end position="44"/>
    </location>
</feature>
<evidence type="ECO:0000256" key="5">
    <source>
        <dbReference type="ARBA" id="ARBA00022553"/>
    </source>
</evidence>
<dbReference type="Pfam" id="PF13188">
    <property type="entry name" value="PAS_8"/>
    <property type="match status" value="1"/>
</dbReference>
<reference evidence="18" key="1">
    <citation type="journal article" date="2019" name="Int. J. Syst. Evol. Microbiol.">
        <title>The Global Catalogue of Microorganisms (GCM) 10K type strain sequencing project: providing services to taxonomists for standard genome sequencing and annotation.</title>
        <authorList>
            <consortium name="The Broad Institute Genomics Platform"/>
            <consortium name="The Broad Institute Genome Sequencing Center for Infectious Disease"/>
            <person name="Wu L."/>
            <person name="Ma J."/>
        </authorList>
    </citation>
    <scope>NUCLEOTIDE SEQUENCE [LARGE SCALE GENOMIC DNA]</scope>
    <source>
        <strain evidence="18">JCM 4816</strain>
    </source>
</reference>
<evidence type="ECO:0000256" key="2">
    <source>
        <dbReference type="ARBA" id="ARBA00004651"/>
    </source>
</evidence>
<evidence type="ECO:0000313" key="17">
    <source>
        <dbReference type="EMBL" id="MFC5911080.1"/>
    </source>
</evidence>
<accession>A0ABW1GB04</accession>
<dbReference type="InterPro" id="IPR003594">
    <property type="entry name" value="HATPase_dom"/>
</dbReference>
<dbReference type="EMBL" id="JBHSQJ010000146">
    <property type="protein sequence ID" value="MFC5911080.1"/>
    <property type="molecule type" value="Genomic_DNA"/>
</dbReference>
<dbReference type="GO" id="GO:0005524">
    <property type="term" value="F:ATP binding"/>
    <property type="evidence" value="ECO:0007669"/>
    <property type="project" value="UniProtKB-KW"/>
</dbReference>
<proteinExistence type="predicted"/>
<dbReference type="RefSeq" id="WP_380589397.1">
    <property type="nucleotide sequence ID" value="NZ_JBHSQJ010000146.1"/>
</dbReference>
<keyword evidence="5" id="KW-0597">Phosphoprotein</keyword>
<keyword evidence="4" id="KW-1003">Cell membrane</keyword>
<comment type="catalytic activity">
    <reaction evidence="1">
        <text>ATP + protein L-histidine = ADP + protein N-phospho-L-histidine.</text>
        <dbReference type="EC" id="2.7.13.3"/>
    </reaction>
</comment>
<dbReference type="Pfam" id="PF02518">
    <property type="entry name" value="HATPase_c"/>
    <property type="match status" value="1"/>
</dbReference>
<evidence type="ECO:0000256" key="4">
    <source>
        <dbReference type="ARBA" id="ARBA00022475"/>
    </source>
</evidence>
<evidence type="ECO:0000256" key="6">
    <source>
        <dbReference type="ARBA" id="ARBA00022679"/>
    </source>
</evidence>
<keyword evidence="9" id="KW-0418">Kinase</keyword>
<keyword evidence="8" id="KW-0547">Nucleotide-binding</keyword>
<dbReference type="SUPFAM" id="SSF103190">
    <property type="entry name" value="Sensory domain-like"/>
    <property type="match status" value="1"/>
</dbReference>
<gene>
    <name evidence="17" type="ORF">ACFP3V_28225</name>
</gene>
<evidence type="ECO:0000256" key="13">
    <source>
        <dbReference type="ARBA" id="ARBA00023136"/>
    </source>
</evidence>
<evidence type="ECO:0000259" key="16">
    <source>
        <dbReference type="PROSITE" id="PS50112"/>
    </source>
</evidence>
<dbReference type="CDD" id="cd00130">
    <property type="entry name" value="PAS"/>
    <property type="match status" value="1"/>
</dbReference>
<dbReference type="InterPro" id="IPR035965">
    <property type="entry name" value="PAS-like_dom_sf"/>
</dbReference>
<dbReference type="InterPro" id="IPR000014">
    <property type="entry name" value="PAS"/>
</dbReference>
<dbReference type="SMART" id="SM00387">
    <property type="entry name" value="HATPase_c"/>
    <property type="match status" value="1"/>
</dbReference>
<dbReference type="InterPro" id="IPR004358">
    <property type="entry name" value="Sig_transdc_His_kin-like_C"/>
</dbReference>
<evidence type="ECO:0000256" key="14">
    <source>
        <dbReference type="SAM" id="Phobius"/>
    </source>
</evidence>
<dbReference type="Gene3D" id="3.30.450.20">
    <property type="entry name" value="PAS domain"/>
    <property type="match status" value="2"/>
</dbReference>
<dbReference type="Proteomes" id="UP001596174">
    <property type="component" value="Unassembled WGS sequence"/>
</dbReference>
<evidence type="ECO:0000256" key="9">
    <source>
        <dbReference type="ARBA" id="ARBA00022777"/>
    </source>
</evidence>
<dbReference type="InterPro" id="IPR036890">
    <property type="entry name" value="HATPase_C_sf"/>
</dbReference>
<dbReference type="Gene3D" id="3.30.565.10">
    <property type="entry name" value="Histidine kinase-like ATPase, C-terminal domain"/>
    <property type="match status" value="1"/>
</dbReference>
<dbReference type="Pfam" id="PF17203">
    <property type="entry name" value="sCache_3_2"/>
    <property type="match status" value="1"/>
</dbReference>
<organism evidence="17 18">
    <name type="scientific">Streptacidiphilus monticola</name>
    <dbReference type="NCBI Taxonomy" id="2161674"/>
    <lineage>
        <taxon>Bacteria</taxon>
        <taxon>Bacillati</taxon>
        <taxon>Actinomycetota</taxon>
        <taxon>Actinomycetes</taxon>
        <taxon>Kitasatosporales</taxon>
        <taxon>Streptomycetaceae</taxon>
        <taxon>Streptacidiphilus</taxon>
    </lineage>
</organism>
<dbReference type="SUPFAM" id="SSF55874">
    <property type="entry name" value="ATPase domain of HSP90 chaperone/DNA topoisomerase II/histidine kinase"/>
    <property type="match status" value="1"/>
</dbReference>
<evidence type="ECO:0000256" key="12">
    <source>
        <dbReference type="ARBA" id="ARBA00023012"/>
    </source>
</evidence>
<evidence type="ECO:0000256" key="7">
    <source>
        <dbReference type="ARBA" id="ARBA00022692"/>
    </source>
</evidence>
<comment type="subcellular location">
    <subcellularLocation>
        <location evidence="2">Cell membrane</location>
        <topology evidence="2">Multi-pass membrane protein</topology>
    </subcellularLocation>
</comment>
<keyword evidence="6" id="KW-0808">Transferase</keyword>
<dbReference type="PANTHER" id="PTHR43547">
    <property type="entry name" value="TWO-COMPONENT HISTIDINE KINASE"/>
    <property type="match status" value="1"/>
</dbReference>
<keyword evidence="10 17" id="KW-0067">ATP-binding</keyword>
<dbReference type="SUPFAM" id="SSF55785">
    <property type="entry name" value="PYP-like sensor domain (PAS domain)"/>
    <property type="match status" value="1"/>
</dbReference>
<keyword evidence="7 14" id="KW-0812">Transmembrane</keyword>
<name>A0ABW1GB04_9ACTN</name>
<evidence type="ECO:0000256" key="1">
    <source>
        <dbReference type="ARBA" id="ARBA00000085"/>
    </source>
</evidence>
<keyword evidence="18" id="KW-1185">Reference proteome</keyword>
<evidence type="ECO:0000313" key="18">
    <source>
        <dbReference type="Proteomes" id="UP001596174"/>
    </source>
</evidence>
<feature type="domain" description="PAS" evidence="16">
    <location>
        <begin position="219"/>
        <end position="256"/>
    </location>
</feature>
<evidence type="ECO:0000256" key="10">
    <source>
        <dbReference type="ARBA" id="ARBA00022840"/>
    </source>
</evidence>
<keyword evidence="12" id="KW-0902">Two-component regulatory system</keyword>
<feature type="domain" description="Histidine kinase" evidence="15">
    <location>
        <begin position="336"/>
        <end position="530"/>
    </location>
</feature>
<comment type="caution">
    <text evidence="17">The sequence shown here is derived from an EMBL/GenBank/DDBJ whole genome shotgun (WGS) entry which is preliminary data.</text>
</comment>
<protein>
    <recommendedName>
        <fullName evidence="3">histidine kinase</fullName>
        <ecNumber evidence="3">2.7.13.3</ecNumber>
    </recommendedName>
</protein>
<evidence type="ECO:0000256" key="8">
    <source>
        <dbReference type="ARBA" id="ARBA00022741"/>
    </source>
</evidence>
<dbReference type="PANTHER" id="PTHR43547:SF10">
    <property type="entry name" value="SENSOR HISTIDINE KINASE DCUS"/>
    <property type="match status" value="1"/>
</dbReference>
<keyword evidence="13 14" id="KW-0472">Membrane</keyword>
<feature type="transmembrane region" description="Helical" evidence="14">
    <location>
        <begin position="179"/>
        <end position="201"/>
    </location>
</feature>
<dbReference type="InterPro" id="IPR005467">
    <property type="entry name" value="His_kinase_dom"/>
</dbReference>
<dbReference type="InterPro" id="IPR029151">
    <property type="entry name" value="Sensor-like_sf"/>
</dbReference>
<dbReference type="PROSITE" id="PS50112">
    <property type="entry name" value="PAS"/>
    <property type="match status" value="1"/>
</dbReference>
<keyword evidence="11 14" id="KW-1133">Transmembrane helix</keyword>
<dbReference type="EC" id="2.7.13.3" evidence="3"/>
<dbReference type="PRINTS" id="PR00344">
    <property type="entry name" value="BCTRLSENSOR"/>
</dbReference>
<dbReference type="SMART" id="SM00091">
    <property type="entry name" value="PAS"/>
    <property type="match status" value="1"/>
</dbReference>
<evidence type="ECO:0000256" key="11">
    <source>
        <dbReference type="ARBA" id="ARBA00022989"/>
    </source>
</evidence>
<sequence>MRPQSTRLTLRRRLPRSLAGQLFAVQVLIVALVVTAGAVLVYLWTASRAQDAAADKSMATAQAIAAAPTVRQAAATADPSAVLQPYATQVVRDTGVDFVTIMDTHGIRWTHPDPKQIGRPFLGHIAPAQAGHAFVETYRGTLGDSRRAVVPVFDRGRVVALVAVGITVENIDSGLTGPVIAVTGVTLVALALGGAGTWLANRRLRRHTHGMNATELAHLYDYHQATLHSVREGLVLLDRDGTVVLCNDAARELLGLDGQVEGRSLAGLGLPAAFGGAEPLRDSLHLTPARVVVVNSSTIGSGDGLGIVLTLRDHTELQSLAGELDSVRGFAEALSAQAHEAANRLHAVVSLIELGRHRQAVDFATAELELAQQLTDRVVGAVQEPVLAALLLGKAAQAAERGVELTLTEDSRLDDAALPRQLSPRDLVTLLGNLIDNAMDAAIAGCAERAPEVVVTARRDGDDLLLRVADSGPGIPADAVERVFSRGWTTKQQAGHGLGLALVAQTARRNGGTVTVGSGPGAVLTVRIPA</sequence>
<dbReference type="PROSITE" id="PS50109">
    <property type="entry name" value="HIS_KIN"/>
    <property type="match status" value="1"/>
</dbReference>
<evidence type="ECO:0000259" key="15">
    <source>
        <dbReference type="PROSITE" id="PS50109"/>
    </source>
</evidence>
<dbReference type="InterPro" id="IPR033463">
    <property type="entry name" value="sCache_3"/>
</dbReference>
<evidence type="ECO:0000256" key="3">
    <source>
        <dbReference type="ARBA" id="ARBA00012438"/>
    </source>
</evidence>